<organism evidence="1 2">
    <name type="scientific">Podospora fimiseda</name>
    <dbReference type="NCBI Taxonomy" id="252190"/>
    <lineage>
        <taxon>Eukaryota</taxon>
        <taxon>Fungi</taxon>
        <taxon>Dikarya</taxon>
        <taxon>Ascomycota</taxon>
        <taxon>Pezizomycotina</taxon>
        <taxon>Sordariomycetes</taxon>
        <taxon>Sordariomycetidae</taxon>
        <taxon>Sordariales</taxon>
        <taxon>Podosporaceae</taxon>
        <taxon>Podospora</taxon>
    </lineage>
</organism>
<reference evidence="1" key="2">
    <citation type="submission" date="2023-05" db="EMBL/GenBank/DDBJ databases">
        <authorList>
            <consortium name="Lawrence Berkeley National Laboratory"/>
            <person name="Steindorff A."/>
            <person name="Hensen N."/>
            <person name="Bonometti L."/>
            <person name="Westerberg I."/>
            <person name="Brannstrom I.O."/>
            <person name="Guillou S."/>
            <person name="Cros-Aarteil S."/>
            <person name="Calhoun S."/>
            <person name="Haridas S."/>
            <person name="Kuo A."/>
            <person name="Mondo S."/>
            <person name="Pangilinan J."/>
            <person name="Riley R."/>
            <person name="Labutti K."/>
            <person name="Andreopoulos B."/>
            <person name="Lipzen A."/>
            <person name="Chen C."/>
            <person name="Yanf M."/>
            <person name="Daum C."/>
            <person name="Ng V."/>
            <person name="Clum A."/>
            <person name="Ohm R."/>
            <person name="Martin F."/>
            <person name="Silar P."/>
            <person name="Natvig D."/>
            <person name="Lalanne C."/>
            <person name="Gautier V."/>
            <person name="Ament-Velasquez S.L."/>
            <person name="Kruys A."/>
            <person name="Hutchinson M.I."/>
            <person name="Powell A.J."/>
            <person name="Barry K."/>
            <person name="Miller A.N."/>
            <person name="Grigoriev I.V."/>
            <person name="Debuchy R."/>
            <person name="Gladieux P."/>
            <person name="Thoren M.H."/>
            <person name="Johannesson H."/>
        </authorList>
    </citation>
    <scope>NUCLEOTIDE SEQUENCE</scope>
    <source>
        <strain evidence="1">CBS 990.96</strain>
    </source>
</reference>
<evidence type="ECO:0000313" key="2">
    <source>
        <dbReference type="Proteomes" id="UP001301958"/>
    </source>
</evidence>
<dbReference type="AlphaFoldDB" id="A0AAN6YNV6"/>
<dbReference type="InterPro" id="IPR032710">
    <property type="entry name" value="NTF2-like_dom_sf"/>
</dbReference>
<name>A0AAN6YNV6_9PEZI</name>
<accession>A0AAN6YNV6</accession>
<keyword evidence="2" id="KW-1185">Reference proteome</keyword>
<evidence type="ECO:0000313" key="1">
    <source>
        <dbReference type="EMBL" id="KAK4221446.1"/>
    </source>
</evidence>
<dbReference type="Gene3D" id="3.10.450.50">
    <property type="match status" value="1"/>
</dbReference>
<protein>
    <submittedName>
        <fullName evidence="1">Uncharacterized protein</fullName>
    </submittedName>
</protein>
<dbReference type="SUPFAM" id="SSF54427">
    <property type="entry name" value="NTF2-like"/>
    <property type="match status" value="1"/>
</dbReference>
<reference evidence="1" key="1">
    <citation type="journal article" date="2023" name="Mol. Phylogenet. Evol.">
        <title>Genome-scale phylogeny and comparative genomics of the fungal order Sordariales.</title>
        <authorList>
            <person name="Hensen N."/>
            <person name="Bonometti L."/>
            <person name="Westerberg I."/>
            <person name="Brannstrom I.O."/>
            <person name="Guillou S."/>
            <person name="Cros-Aarteil S."/>
            <person name="Calhoun S."/>
            <person name="Haridas S."/>
            <person name="Kuo A."/>
            <person name="Mondo S."/>
            <person name="Pangilinan J."/>
            <person name="Riley R."/>
            <person name="LaButti K."/>
            <person name="Andreopoulos B."/>
            <person name="Lipzen A."/>
            <person name="Chen C."/>
            <person name="Yan M."/>
            <person name="Daum C."/>
            <person name="Ng V."/>
            <person name="Clum A."/>
            <person name="Steindorff A."/>
            <person name="Ohm R.A."/>
            <person name="Martin F."/>
            <person name="Silar P."/>
            <person name="Natvig D.O."/>
            <person name="Lalanne C."/>
            <person name="Gautier V."/>
            <person name="Ament-Velasquez S.L."/>
            <person name="Kruys A."/>
            <person name="Hutchinson M.I."/>
            <person name="Powell A.J."/>
            <person name="Barry K."/>
            <person name="Miller A.N."/>
            <person name="Grigoriev I.V."/>
            <person name="Debuchy R."/>
            <person name="Gladieux P."/>
            <person name="Hiltunen Thoren M."/>
            <person name="Johannesson H."/>
        </authorList>
    </citation>
    <scope>NUCLEOTIDE SEQUENCE</scope>
    <source>
        <strain evidence="1">CBS 990.96</strain>
    </source>
</reference>
<dbReference type="Proteomes" id="UP001301958">
    <property type="component" value="Unassembled WGS sequence"/>
</dbReference>
<comment type="caution">
    <text evidence="1">The sequence shown here is derived from an EMBL/GenBank/DDBJ whole genome shotgun (WGS) entry which is preliminary data.</text>
</comment>
<proteinExistence type="predicted"/>
<sequence length="147" mass="16578">MTVKSDAFPDTVSPPVRALLEEFYRLSNAASSHTQHKKDEQKLASLFTSDGVYEFAGRKNTGHDAIVAFRNDLFAHQEHRDHPVVKVFTFGSDDHELVALGEAEYRDSARGSQKEEWAGRYSVVKDADGQLKFKLVQIFISNTPIHE</sequence>
<gene>
    <name evidence="1" type="ORF">QBC38DRAFT_522345</name>
</gene>
<dbReference type="EMBL" id="MU865547">
    <property type="protein sequence ID" value="KAK4221446.1"/>
    <property type="molecule type" value="Genomic_DNA"/>
</dbReference>